<proteinExistence type="predicted"/>
<dbReference type="AlphaFoldDB" id="A0A075H637"/>
<accession>A0A075H637</accession>
<reference evidence="2" key="1">
    <citation type="journal article" date="2014" name="Genome Biol. Evol.">
        <title>Pangenome evidence for extensive interdomain horizontal transfer affecting lineage core and shell genes in uncultured planktonic thaumarchaeota and euryarchaeota.</title>
        <authorList>
            <person name="Deschamps P."/>
            <person name="Zivanovic Y."/>
            <person name="Moreira D."/>
            <person name="Rodriguez-Valera F."/>
            <person name="Lopez-Garcia P."/>
        </authorList>
    </citation>
    <scope>NUCLEOTIDE SEQUENCE</scope>
</reference>
<evidence type="ECO:0000313" key="2">
    <source>
        <dbReference type="EMBL" id="AIF09917.1"/>
    </source>
</evidence>
<feature type="compositionally biased region" description="Polar residues" evidence="1">
    <location>
        <begin position="32"/>
        <end position="44"/>
    </location>
</feature>
<organism evidence="2">
    <name type="scientific">uncultured marine group II/III euryarchaeote KM3_41_F08</name>
    <dbReference type="NCBI Taxonomy" id="1456446"/>
    <lineage>
        <taxon>Archaea</taxon>
        <taxon>Methanobacteriati</taxon>
        <taxon>Methanobacteriota</taxon>
        <taxon>environmental samples</taxon>
    </lineage>
</organism>
<feature type="region of interest" description="Disordered" evidence="1">
    <location>
        <begin position="1"/>
        <end position="54"/>
    </location>
</feature>
<name>A0A075H637_9EURY</name>
<evidence type="ECO:0000256" key="1">
    <source>
        <dbReference type="SAM" id="MobiDB-lite"/>
    </source>
</evidence>
<sequence length="67" mass="7051">MIGAPNRMPSWREPSARSRTPLPVAEVCSVPAESSNRSAASTPENGFETPLLPVPGLKPCAAFTFAP</sequence>
<protein>
    <submittedName>
        <fullName evidence="2">Uncharacterized protein</fullName>
    </submittedName>
</protein>
<dbReference type="EMBL" id="KF900876">
    <property type="protein sequence ID" value="AIF09917.1"/>
    <property type="molecule type" value="Genomic_DNA"/>
</dbReference>